<evidence type="ECO:0000256" key="1">
    <source>
        <dbReference type="ARBA" id="ARBA00007992"/>
    </source>
</evidence>
<dbReference type="PRINTS" id="PR00420">
    <property type="entry name" value="RNGMNOXGNASE"/>
</dbReference>
<keyword evidence="8" id="KW-1185">Reference proteome</keyword>
<dbReference type="GeneID" id="85330991"/>
<evidence type="ECO:0000313" key="8">
    <source>
        <dbReference type="Proteomes" id="UP001172101"/>
    </source>
</evidence>
<evidence type="ECO:0000259" key="6">
    <source>
        <dbReference type="Pfam" id="PF01494"/>
    </source>
</evidence>
<dbReference type="Gene3D" id="3.50.50.60">
    <property type="entry name" value="FAD/NAD(P)-binding domain"/>
    <property type="match status" value="1"/>
</dbReference>
<keyword evidence="4" id="KW-0560">Oxidoreductase</keyword>
<evidence type="ECO:0000256" key="3">
    <source>
        <dbReference type="ARBA" id="ARBA00022827"/>
    </source>
</evidence>
<dbReference type="GO" id="GO:0071949">
    <property type="term" value="F:FAD binding"/>
    <property type="evidence" value="ECO:0007669"/>
    <property type="project" value="InterPro"/>
</dbReference>
<reference evidence="7" key="1">
    <citation type="submission" date="2023-06" db="EMBL/GenBank/DDBJ databases">
        <title>Genome-scale phylogeny and comparative genomics of the fungal order Sordariales.</title>
        <authorList>
            <consortium name="Lawrence Berkeley National Laboratory"/>
            <person name="Hensen N."/>
            <person name="Bonometti L."/>
            <person name="Westerberg I."/>
            <person name="Brannstrom I.O."/>
            <person name="Guillou S."/>
            <person name="Cros-Aarteil S."/>
            <person name="Calhoun S."/>
            <person name="Haridas S."/>
            <person name="Kuo A."/>
            <person name="Mondo S."/>
            <person name="Pangilinan J."/>
            <person name="Riley R."/>
            <person name="LaButti K."/>
            <person name="Andreopoulos B."/>
            <person name="Lipzen A."/>
            <person name="Chen C."/>
            <person name="Yanf M."/>
            <person name="Daum C."/>
            <person name="Ng V."/>
            <person name="Clum A."/>
            <person name="Steindorff A."/>
            <person name="Ohm R."/>
            <person name="Martin F."/>
            <person name="Silar P."/>
            <person name="Natvig D."/>
            <person name="Lalanne C."/>
            <person name="Gautier V."/>
            <person name="Ament-velasquez S.L."/>
            <person name="Kruys A."/>
            <person name="Hutchinson M.I."/>
            <person name="Powell A.J."/>
            <person name="Barry K."/>
            <person name="Miller A.N."/>
            <person name="Grigoriev I.V."/>
            <person name="Debuchy R."/>
            <person name="Gladieux P."/>
            <person name="Thoren M.H."/>
            <person name="Johannesson H."/>
        </authorList>
    </citation>
    <scope>NUCLEOTIDE SEQUENCE</scope>
    <source>
        <strain evidence="7">SMH2392-1A</strain>
    </source>
</reference>
<dbReference type="InterPro" id="IPR002938">
    <property type="entry name" value="FAD-bd"/>
</dbReference>
<comment type="similarity">
    <text evidence="1">Belongs to the paxM FAD-dependent monooxygenase family.</text>
</comment>
<feature type="compositionally biased region" description="Basic and acidic residues" evidence="5">
    <location>
        <begin position="380"/>
        <end position="406"/>
    </location>
</feature>
<dbReference type="EMBL" id="JAUIRO010000005">
    <property type="protein sequence ID" value="KAK0713597.1"/>
    <property type="molecule type" value="Genomic_DNA"/>
</dbReference>
<accession>A0AA40AD28</accession>
<dbReference type="Proteomes" id="UP001172101">
    <property type="component" value="Unassembled WGS sequence"/>
</dbReference>
<dbReference type="PANTHER" id="PTHR46720">
    <property type="entry name" value="HYDROXYLASE, PUTATIVE (AFU_ORTHOLOGUE AFUA_3G01460)-RELATED"/>
    <property type="match status" value="1"/>
</dbReference>
<protein>
    <recommendedName>
        <fullName evidence="6">FAD-binding domain-containing protein</fullName>
    </recommendedName>
</protein>
<evidence type="ECO:0000256" key="2">
    <source>
        <dbReference type="ARBA" id="ARBA00022630"/>
    </source>
</evidence>
<keyword evidence="3" id="KW-0274">FAD</keyword>
<proteinExistence type="inferred from homology"/>
<dbReference type="AlphaFoldDB" id="A0AA40AD28"/>
<comment type="caution">
    <text evidence="7">The sequence shown here is derived from an EMBL/GenBank/DDBJ whole genome shotgun (WGS) entry which is preliminary data.</text>
</comment>
<gene>
    <name evidence="7" type="ORF">B0T26DRAFT_858306</name>
</gene>
<dbReference type="Pfam" id="PF01494">
    <property type="entry name" value="FAD_binding_3"/>
    <property type="match status" value="1"/>
</dbReference>
<feature type="region of interest" description="Disordered" evidence="5">
    <location>
        <begin position="380"/>
        <end position="412"/>
    </location>
</feature>
<sequence length="452" mass="48286">MLLKAPEEVLRVAIIGGGPGGLSTAIALSQIANVDVRLYEQASVLREVGAGISIGQNSWNVLELLGVADTLTSGHVTATVLNLNGKTGEEVHRMARPPAPGQKHANIRTQRTQLQSALLAHVKPGVIQLSKKLARMVDKGADGVELVFEDGTAEVADLVVGADGIRSVVRDSAWPEYELKFTGTTIWRALLSWDAVVALDGRFATTGWWHGPTTHVWLSPVGDGLGEIAARAWHDPAVHSASKVSWGVPVGNEHVESHFPEYLPQIRAALAQVETGDWREFAAFAGPELDRLTAWDGKVVLVGDASHALSGAFGSGAGFAMEDGWVLAQALQKFNNDAVRALQVFDAIRLPYYARMYSHLAAEAAGREAKLVQLRSEGVKEGNGEGVKEGNGEGVKEGDGEGVKEGDGDDGVSYDDRVRVKVIKGGGKDMSWIYANDIGAVWRKAVEGLEEE</sequence>
<name>A0AA40AD28_9PEZI</name>
<evidence type="ECO:0000313" key="7">
    <source>
        <dbReference type="EMBL" id="KAK0713597.1"/>
    </source>
</evidence>
<keyword evidence="2" id="KW-0285">Flavoprotein</keyword>
<dbReference type="RefSeq" id="XP_060294920.1">
    <property type="nucleotide sequence ID" value="XM_060447721.1"/>
</dbReference>
<organism evidence="7 8">
    <name type="scientific">Lasiosphaeria miniovina</name>
    <dbReference type="NCBI Taxonomy" id="1954250"/>
    <lineage>
        <taxon>Eukaryota</taxon>
        <taxon>Fungi</taxon>
        <taxon>Dikarya</taxon>
        <taxon>Ascomycota</taxon>
        <taxon>Pezizomycotina</taxon>
        <taxon>Sordariomycetes</taxon>
        <taxon>Sordariomycetidae</taxon>
        <taxon>Sordariales</taxon>
        <taxon>Lasiosphaeriaceae</taxon>
        <taxon>Lasiosphaeria</taxon>
    </lineage>
</organism>
<feature type="domain" description="FAD-binding" evidence="6">
    <location>
        <begin position="11"/>
        <end position="340"/>
    </location>
</feature>
<dbReference type="InterPro" id="IPR051104">
    <property type="entry name" value="FAD_monoxygenase"/>
</dbReference>
<dbReference type="PANTHER" id="PTHR46720:SF3">
    <property type="entry name" value="FAD-BINDING DOMAIN-CONTAINING PROTEIN-RELATED"/>
    <property type="match status" value="1"/>
</dbReference>
<dbReference type="SUPFAM" id="SSF51905">
    <property type="entry name" value="FAD/NAD(P)-binding domain"/>
    <property type="match status" value="1"/>
</dbReference>
<dbReference type="GO" id="GO:0044550">
    <property type="term" value="P:secondary metabolite biosynthetic process"/>
    <property type="evidence" value="ECO:0007669"/>
    <property type="project" value="TreeGrafter"/>
</dbReference>
<evidence type="ECO:0000256" key="4">
    <source>
        <dbReference type="ARBA" id="ARBA00023002"/>
    </source>
</evidence>
<dbReference type="GO" id="GO:0016491">
    <property type="term" value="F:oxidoreductase activity"/>
    <property type="evidence" value="ECO:0007669"/>
    <property type="project" value="UniProtKB-KW"/>
</dbReference>
<evidence type="ECO:0000256" key="5">
    <source>
        <dbReference type="SAM" id="MobiDB-lite"/>
    </source>
</evidence>
<dbReference type="InterPro" id="IPR036188">
    <property type="entry name" value="FAD/NAD-bd_sf"/>
</dbReference>